<organism evidence="2 3">
    <name type="scientific">Aristolochia fimbriata</name>
    <name type="common">White veined hardy Dutchman's pipe vine</name>
    <dbReference type="NCBI Taxonomy" id="158543"/>
    <lineage>
        <taxon>Eukaryota</taxon>
        <taxon>Viridiplantae</taxon>
        <taxon>Streptophyta</taxon>
        <taxon>Embryophyta</taxon>
        <taxon>Tracheophyta</taxon>
        <taxon>Spermatophyta</taxon>
        <taxon>Magnoliopsida</taxon>
        <taxon>Magnoliidae</taxon>
        <taxon>Piperales</taxon>
        <taxon>Aristolochiaceae</taxon>
        <taxon>Aristolochia</taxon>
    </lineage>
</organism>
<dbReference type="InterPro" id="IPR016181">
    <property type="entry name" value="Acyl_CoA_acyltransferase"/>
</dbReference>
<dbReference type="PANTHER" id="PTHR46067:SF27">
    <property type="entry name" value="ACYL-COA N-ACYLTRANSFERASES (NAT) SUPERFAMILY PROTEIN"/>
    <property type="match status" value="1"/>
</dbReference>
<dbReference type="Gene3D" id="3.40.630.30">
    <property type="match status" value="1"/>
</dbReference>
<dbReference type="GO" id="GO:0016747">
    <property type="term" value="F:acyltransferase activity, transferring groups other than amino-acyl groups"/>
    <property type="evidence" value="ECO:0007669"/>
    <property type="project" value="InterPro"/>
</dbReference>
<name>A0AAV7ETV8_ARIFI</name>
<dbReference type="Proteomes" id="UP000825729">
    <property type="component" value="Unassembled WGS sequence"/>
</dbReference>
<evidence type="ECO:0000313" key="3">
    <source>
        <dbReference type="Proteomes" id="UP000825729"/>
    </source>
</evidence>
<protein>
    <recommendedName>
        <fullName evidence="1">N-acetyltransferase domain-containing protein</fullName>
    </recommendedName>
</protein>
<dbReference type="SUPFAM" id="SSF55729">
    <property type="entry name" value="Acyl-CoA N-acyltransferases (Nat)"/>
    <property type="match status" value="1"/>
</dbReference>
<dbReference type="PANTHER" id="PTHR46067">
    <property type="entry name" value="ACYL-COA N-ACYLTRANSFERASES (NAT) SUPERFAMILY PROTEIN"/>
    <property type="match status" value="1"/>
</dbReference>
<feature type="domain" description="N-acetyltransferase" evidence="1">
    <location>
        <begin position="14"/>
        <end position="174"/>
    </location>
</feature>
<gene>
    <name evidence="2" type="ORF">H6P81_004873</name>
</gene>
<evidence type="ECO:0000259" key="1">
    <source>
        <dbReference type="PROSITE" id="PS51186"/>
    </source>
</evidence>
<comment type="caution">
    <text evidence="2">The sequence shown here is derived from an EMBL/GenBank/DDBJ whole genome shotgun (WGS) entry which is preliminary data.</text>
</comment>
<keyword evidence="3" id="KW-1185">Reference proteome</keyword>
<sequence>MAAEARGGEETPEITLRKFDLSDIDDFMVWATDDLVSRFCSWDTYTSREAGLAYLRNTVLPHPWLRAICIDDRPVGAISLIPGAGSDACRAELGYVLASGCWGKGIGTRAVKMVVSRVFDEWSHLERVEALVDVGNYGSQRVLEKAGFTREGVLRKYSMLKGRMRDMVMYSFLSTDSVPEL</sequence>
<dbReference type="Pfam" id="PF13302">
    <property type="entry name" value="Acetyltransf_3"/>
    <property type="match status" value="1"/>
</dbReference>
<dbReference type="PROSITE" id="PS51186">
    <property type="entry name" value="GNAT"/>
    <property type="match status" value="1"/>
</dbReference>
<accession>A0AAV7ETV8</accession>
<dbReference type="AlphaFoldDB" id="A0AAV7ETV8"/>
<reference evidence="2 3" key="1">
    <citation type="submission" date="2021-07" db="EMBL/GenBank/DDBJ databases">
        <title>The Aristolochia fimbriata genome: insights into angiosperm evolution, floral development and chemical biosynthesis.</title>
        <authorList>
            <person name="Jiao Y."/>
        </authorList>
    </citation>
    <scope>NUCLEOTIDE SEQUENCE [LARGE SCALE GENOMIC DNA]</scope>
    <source>
        <strain evidence="2">IBCAS-2021</strain>
        <tissue evidence="2">Leaf</tissue>
    </source>
</reference>
<dbReference type="InterPro" id="IPR000182">
    <property type="entry name" value="GNAT_dom"/>
</dbReference>
<proteinExistence type="predicted"/>
<dbReference type="EMBL" id="JAINDJ010000003">
    <property type="protein sequence ID" value="KAG9451969.1"/>
    <property type="molecule type" value="Genomic_DNA"/>
</dbReference>
<evidence type="ECO:0000313" key="2">
    <source>
        <dbReference type="EMBL" id="KAG9451969.1"/>
    </source>
</evidence>